<sequence length="321" mass="33452">MSRDEQLRSMRAVAFDEFGGPEVLTARTLPIPQIADDEILLKVWTAGVGVWDVMERQGQLVPEGATFPIVPGSDAAGSVTAVGATVDDLSVGDAVYAYAFSRPKGGFYAEYAAVKAEYVTRVPENVPIEHVGAMPTDALTALAGLDALDLPAGATVLVFGASGGQGHLAVQLAKRLGLRVVAIASGDEGVRLVSRLGADVVLDGHDAATPTRAGEAVPGGVDGLLAMANGPMLARLGDLLKPDGTLAYPHGVQPEPTAPAGRGARAYDGITGPDQLRRLNHLIESGPFEIHVAETFPLAEAAQAHRRLQAPYLGKLLLRVH</sequence>
<dbReference type="AlphaFoldDB" id="A0A1A9B8J3"/>
<dbReference type="CDD" id="cd05289">
    <property type="entry name" value="MDR_like_2"/>
    <property type="match status" value="1"/>
</dbReference>
<organism evidence="3 4">
    <name type="scientific">Micromonospora sediminicola</name>
    <dbReference type="NCBI Taxonomy" id="946078"/>
    <lineage>
        <taxon>Bacteria</taxon>
        <taxon>Bacillati</taxon>
        <taxon>Actinomycetota</taxon>
        <taxon>Actinomycetes</taxon>
        <taxon>Micromonosporales</taxon>
        <taxon>Micromonosporaceae</taxon>
        <taxon>Micromonospora</taxon>
    </lineage>
</organism>
<evidence type="ECO:0000313" key="4">
    <source>
        <dbReference type="Proteomes" id="UP000199558"/>
    </source>
</evidence>
<dbReference type="RefSeq" id="WP_176710481.1">
    <property type="nucleotide sequence ID" value="NZ_FLRH01000003.1"/>
</dbReference>
<dbReference type="Pfam" id="PF13602">
    <property type="entry name" value="ADH_zinc_N_2"/>
    <property type="match status" value="1"/>
</dbReference>
<dbReference type="EMBL" id="FLRH01000003">
    <property type="protein sequence ID" value="SBT65845.1"/>
    <property type="molecule type" value="Genomic_DNA"/>
</dbReference>
<accession>A0A1A9B8J3</accession>
<gene>
    <name evidence="3" type="ORF">GA0070622_2859</name>
</gene>
<evidence type="ECO:0000259" key="2">
    <source>
        <dbReference type="SMART" id="SM00829"/>
    </source>
</evidence>
<proteinExistence type="predicted"/>
<evidence type="ECO:0000313" key="3">
    <source>
        <dbReference type="EMBL" id="SBT65845.1"/>
    </source>
</evidence>
<dbReference type="InterPro" id="IPR011032">
    <property type="entry name" value="GroES-like_sf"/>
</dbReference>
<protein>
    <submittedName>
        <fullName evidence="3">NADPH:quinone reductase</fullName>
    </submittedName>
</protein>
<dbReference type="SUPFAM" id="SSF51735">
    <property type="entry name" value="NAD(P)-binding Rossmann-fold domains"/>
    <property type="match status" value="1"/>
</dbReference>
<dbReference type="PANTHER" id="PTHR44154:SF1">
    <property type="entry name" value="QUINONE OXIDOREDUCTASE"/>
    <property type="match status" value="1"/>
</dbReference>
<dbReference type="Proteomes" id="UP000199558">
    <property type="component" value="Unassembled WGS sequence"/>
</dbReference>
<reference evidence="4" key="1">
    <citation type="submission" date="2016-06" db="EMBL/GenBank/DDBJ databases">
        <authorList>
            <person name="Varghese N."/>
            <person name="Submissions Spin"/>
        </authorList>
    </citation>
    <scope>NUCLEOTIDE SEQUENCE [LARGE SCALE GENOMIC DNA]</scope>
    <source>
        <strain evidence="4">DSM 45794</strain>
    </source>
</reference>
<dbReference type="InterPro" id="IPR020843">
    <property type="entry name" value="ER"/>
</dbReference>
<dbReference type="InterPro" id="IPR013154">
    <property type="entry name" value="ADH-like_N"/>
</dbReference>
<name>A0A1A9B8J3_9ACTN</name>
<dbReference type="SUPFAM" id="SSF50129">
    <property type="entry name" value="GroES-like"/>
    <property type="match status" value="1"/>
</dbReference>
<feature type="domain" description="Enoyl reductase (ER)" evidence="2">
    <location>
        <begin position="19"/>
        <end position="318"/>
    </location>
</feature>
<dbReference type="Pfam" id="PF08240">
    <property type="entry name" value="ADH_N"/>
    <property type="match status" value="1"/>
</dbReference>
<evidence type="ECO:0000256" key="1">
    <source>
        <dbReference type="ARBA" id="ARBA00022857"/>
    </source>
</evidence>
<dbReference type="Gene3D" id="3.90.180.10">
    <property type="entry name" value="Medium-chain alcohol dehydrogenases, catalytic domain"/>
    <property type="match status" value="1"/>
</dbReference>
<keyword evidence="1" id="KW-0521">NADP</keyword>
<dbReference type="InterPro" id="IPR051603">
    <property type="entry name" value="Zinc-ADH_QOR/CCCR"/>
</dbReference>
<dbReference type="InterPro" id="IPR036291">
    <property type="entry name" value="NAD(P)-bd_dom_sf"/>
</dbReference>
<dbReference type="Gene3D" id="3.40.50.720">
    <property type="entry name" value="NAD(P)-binding Rossmann-like Domain"/>
    <property type="match status" value="1"/>
</dbReference>
<dbReference type="SMART" id="SM00829">
    <property type="entry name" value="PKS_ER"/>
    <property type="match status" value="1"/>
</dbReference>
<dbReference type="GO" id="GO:0016491">
    <property type="term" value="F:oxidoreductase activity"/>
    <property type="evidence" value="ECO:0007669"/>
    <property type="project" value="InterPro"/>
</dbReference>
<dbReference type="STRING" id="946078.GA0070622_2859"/>
<keyword evidence="4" id="KW-1185">Reference proteome</keyword>
<dbReference type="PANTHER" id="PTHR44154">
    <property type="entry name" value="QUINONE OXIDOREDUCTASE"/>
    <property type="match status" value="1"/>
</dbReference>